<organism evidence="5 6">
    <name type="scientific">Lacimonas salitolerans</name>
    <dbReference type="NCBI Taxonomy" id="1323750"/>
    <lineage>
        <taxon>Bacteria</taxon>
        <taxon>Pseudomonadati</taxon>
        <taxon>Pseudomonadota</taxon>
        <taxon>Alphaproteobacteria</taxon>
        <taxon>Rhodobacterales</taxon>
        <taxon>Paracoccaceae</taxon>
        <taxon>Lacimonas</taxon>
    </lineage>
</organism>
<evidence type="ECO:0000313" key="5">
    <source>
        <dbReference type="EMBL" id="MFD1510911.1"/>
    </source>
</evidence>
<keyword evidence="3" id="KW-0804">Transcription</keyword>
<dbReference type="CDD" id="cd07377">
    <property type="entry name" value="WHTH_GntR"/>
    <property type="match status" value="1"/>
</dbReference>
<keyword evidence="1" id="KW-0805">Transcription regulation</keyword>
<feature type="domain" description="HTH gntR-type" evidence="4">
    <location>
        <begin position="11"/>
        <end position="79"/>
    </location>
</feature>
<dbReference type="PANTHER" id="PTHR43537">
    <property type="entry name" value="TRANSCRIPTIONAL REGULATOR, GNTR FAMILY"/>
    <property type="match status" value="1"/>
</dbReference>
<dbReference type="PANTHER" id="PTHR43537:SF5">
    <property type="entry name" value="UXU OPERON TRANSCRIPTIONAL REGULATOR"/>
    <property type="match status" value="1"/>
</dbReference>
<dbReference type="Proteomes" id="UP001597186">
    <property type="component" value="Unassembled WGS sequence"/>
</dbReference>
<dbReference type="PROSITE" id="PS50949">
    <property type="entry name" value="HTH_GNTR"/>
    <property type="match status" value="1"/>
</dbReference>
<proteinExistence type="predicted"/>
<dbReference type="SUPFAM" id="SSF46785">
    <property type="entry name" value="Winged helix' DNA-binding domain"/>
    <property type="match status" value="1"/>
</dbReference>
<dbReference type="Gene3D" id="1.20.120.530">
    <property type="entry name" value="GntR ligand-binding domain-like"/>
    <property type="match status" value="1"/>
</dbReference>
<keyword evidence="6" id="KW-1185">Reference proteome</keyword>
<dbReference type="PRINTS" id="PR00035">
    <property type="entry name" value="HTHGNTR"/>
</dbReference>
<evidence type="ECO:0000256" key="2">
    <source>
        <dbReference type="ARBA" id="ARBA00023125"/>
    </source>
</evidence>
<dbReference type="InterPro" id="IPR011711">
    <property type="entry name" value="GntR_C"/>
</dbReference>
<sequence>MVLTSKPIHVSYAYQQIAEEIEAQILRGDLKPGDQLPGEAELGTLFGVTRSTVREGLRQLESDGLVHRPSPRRMEVTVPQADQLTTRAGRAMALMKVTFRELWEVTMVTEPLAARIAAQRASADEIEALQQVHADLLAAEGQMARTIELDEQFHTRIAEMGRNRVLGLAREPIALLLFRGFAQIAPFAPRFYKRQIEAHSNIIAALRDRDAERAEKWARKHIEDFWRGAQIAGLEDEIALNARALSKAPEQQA</sequence>
<protein>
    <submittedName>
        <fullName evidence="5">FadR/GntR family transcriptional regulator</fullName>
    </submittedName>
</protein>
<dbReference type="RefSeq" id="WP_379917558.1">
    <property type="nucleotide sequence ID" value="NZ_JBHUDD010000148.1"/>
</dbReference>
<evidence type="ECO:0000256" key="3">
    <source>
        <dbReference type="ARBA" id="ARBA00023163"/>
    </source>
</evidence>
<accession>A0ABW4EJL9</accession>
<dbReference type="EMBL" id="JBHUDD010000148">
    <property type="protein sequence ID" value="MFD1510911.1"/>
    <property type="molecule type" value="Genomic_DNA"/>
</dbReference>
<reference evidence="6" key="1">
    <citation type="journal article" date="2019" name="Int. J. Syst. Evol. Microbiol.">
        <title>The Global Catalogue of Microorganisms (GCM) 10K type strain sequencing project: providing services to taxonomists for standard genome sequencing and annotation.</title>
        <authorList>
            <consortium name="The Broad Institute Genomics Platform"/>
            <consortium name="The Broad Institute Genome Sequencing Center for Infectious Disease"/>
            <person name="Wu L."/>
            <person name="Ma J."/>
        </authorList>
    </citation>
    <scope>NUCLEOTIDE SEQUENCE [LARGE SCALE GENOMIC DNA]</scope>
    <source>
        <strain evidence="6">CGMCC 1.12477</strain>
    </source>
</reference>
<evidence type="ECO:0000256" key="1">
    <source>
        <dbReference type="ARBA" id="ARBA00023015"/>
    </source>
</evidence>
<dbReference type="Gene3D" id="1.10.10.10">
    <property type="entry name" value="Winged helix-like DNA-binding domain superfamily/Winged helix DNA-binding domain"/>
    <property type="match status" value="1"/>
</dbReference>
<dbReference type="SUPFAM" id="SSF48008">
    <property type="entry name" value="GntR ligand-binding domain-like"/>
    <property type="match status" value="1"/>
</dbReference>
<keyword evidence="2" id="KW-0238">DNA-binding</keyword>
<gene>
    <name evidence="5" type="ORF">ACFTOW_16120</name>
</gene>
<evidence type="ECO:0000259" key="4">
    <source>
        <dbReference type="PROSITE" id="PS50949"/>
    </source>
</evidence>
<dbReference type="InterPro" id="IPR036390">
    <property type="entry name" value="WH_DNA-bd_sf"/>
</dbReference>
<dbReference type="InterPro" id="IPR008920">
    <property type="entry name" value="TF_FadR/GntR_C"/>
</dbReference>
<dbReference type="SMART" id="SM00895">
    <property type="entry name" value="FCD"/>
    <property type="match status" value="1"/>
</dbReference>
<dbReference type="Pfam" id="PF00392">
    <property type="entry name" value="GntR"/>
    <property type="match status" value="1"/>
</dbReference>
<dbReference type="Pfam" id="PF07729">
    <property type="entry name" value="FCD"/>
    <property type="match status" value="1"/>
</dbReference>
<evidence type="ECO:0000313" key="6">
    <source>
        <dbReference type="Proteomes" id="UP001597186"/>
    </source>
</evidence>
<comment type="caution">
    <text evidence="5">The sequence shown here is derived from an EMBL/GenBank/DDBJ whole genome shotgun (WGS) entry which is preliminary data.</text>
</comment>
<dbReference type="InterPro" id="IPR000524">
    <property type="entry name" value="Tscrpt_reg_HTH_GntR"/>
</dbReference>
<name>A0ABW4EJL9_9RHOB</name>
<dbReference type="SMART" id="SM00345">
    <property type="entry name" value="HTH_GNTR"/>
    <property type="match status" value="1"/>
</dbReference>
<dbReference type="InterPro" id="IPR036388">
    <property type="entry name" value="WH-like_DNA-bd_sf"/>
</dbReference>